<evidence type="ECO:0000259" key="3">
    <source>
        <dbReference type="Pfam" id="PF02826"/>
    </source>
</evidence>
<organism evidence="4 5">
    <name type="scientific">Henriciella mobilis</name>
    <dbReference type="NCBI Taxonomy" id="2305467"/>
    <lineage>
        <taxon>Bacteria</taxon>
        <taxon>Pseudomonadati</taxon>
        <taxon>Pseudomonadota</taxon>
        <taxon>Alphaproteobacteria</taxon>
        <taxon>Hyphomonadales</taxon>
        <taxon>Hyphomonadaceae</taxon>
        <taxon>Henriciella</taxon>
    </lineage>
</organism>
<dbReference type="GO" id="GO:0051287">
    <property type="term" value="F:NAD binding"/>
    <property type="evidence" value="ECO:0007669"/>
    <property type="project" value="InterPro"/>
</dbReference>
<dbReference type="InterPro" id="IPR006140">
    <property type="entry name" value="D-isomer_DH_NAD-bd"/>
</dbReference>
<gene>
    <name evidence="4" type="ORF">D1223_02440</name>
</gene>
<dbReference type="PANTHER" id="PTHR43333">
    <property type="entry name" value="2-HACID_DH_C DOMAIN-CONTAINING PROTEIN"/>
    <property type="match status" value="1"/>
</dbReference>
<dbReference type="GO" id="GO:0016491">
    <property type="term" value="F:oxidoreductase activity"/>
    <property type="evidence" value="ECO:0007669"/>
    <property type="project" value="UniProtKB-KW"/>
</dbReference>
<dbReference type="PANTHER" id="PTHR43333:SF1">
    <property type="entry name" value="D-ISOMER SPECIFIC 2-HYDROXYACID DEHYDROGENASE NAD-BINDING DOMAIN-CONTAINING PROTEIN"/>
    <property type="match status" value="1"/>
</dbReference>
<dbReference type="EMBL" id="QWFX01000005">
    <property type="protein sequence ID" value="RIJ32727.1"/>
    <property type="molecule type" value="Genomic_DNA"/>
</dbReference>
<proteinExistence type="predicted"/>
<protein>
    <submittedName>
        <fullName evidence="4">D-2-hydroxyacid dehydrogenase</fullName>
    </submittedName>
</protein>
<name>A0A399RS55_9PROT</name>
<evidence type="ECO:0000256" key="1">
    <source>
        <dbReference type="ARBA" id="ARBA00023002"/>
    </source>
</evidence>
<sequence length="327" mass="35777">MESILISLLCSRATWDRLIAKAPIADYCCPSCLDECEFPGASGTVTMAYAGPDLALKGIRPFLDALVRVPSLQWLQTCAAGVEDPVYASLARQGVKITNNHATAPAIAEYVMASALDYLQRGGERRDAAMRREWCRLFFREVKDSKWFIIGLGAIGREVAIRARAFGAHLTAVRRDRKADSAVDRVVTYDNFMHLLPEADVIVITTALTEQTRDLVDREFLDHLSAGKAVLINVARGQIVDEEALREGLQRAQPDFACLDVFAAEPLQEDSWLWAHPKVGVTAHAAALGSGVVARSDDLFLENLHRQVAGKALLNDVTSVLHPSGVV</sequence>
<dbReference type="InterPro" id="IPR036291">
    <property type="entry name" value="NAD(P)-bd_dom_sf"/>
</dbReference>
<keyword evidence="2" id="KW-0520">NAD</keyword>
<comment type="caution">
    <text evidence="4">The sequence shown here is derived from an EMBL/GenBank/DDBJ whole genome shotgun (WGS) entry which is preliminary data.</text>
</comment>
<dbReference type="Proteomes" id="UP000266385">
    <property type="component" value="Unassembled WGS sequence"/>
</dbReference>
<dbReference type="Pfam" id="PF02826">
    <property type="entry name" value="2-Hacid_dh_C"/>
    <property type="match status" value="1"/>
</dbReference>
<feature type="domain" description="D-isomer specific 2-hydroxyacid dehydrogenase NAD-binding" evidence="3">
    <location>
        <begin position="115"/>
        <end position="286"/>
    </location>
</feature>
<dbReference type="Gene3D" id="3.40.50.720">
    <property type="entry name" value="NAD(P)-binding Rossmann-like Domain"/>
    <property type="match status" value="2"/>
</dbReference>
<keyword evidence="1" id="KW-0560">Oxidoreductase</keyword>
<evidence type="ECO:0000313" key="4">
    <source>
        <dbReference type="EMBL" id="RIJ32727.1"/>
    </source>
</evidence>
<evidence type="ECO:0000313" key="5">
    <source>
        <dbReference type="Proteomes" id="UP000266385"/>
    </source>
</evidence>
<dbReference type="AlphaFoldDB" id="A0A399RS55"/>
<accession>A0A399RS55</accession>
<evidence type="ECO:0000256" key="2">
    <source>
        <dbReference type="ARBA" id="ARBA00023027"/>
    </source>
</evidence>
<keyword evidence="5" id="KW-1185">Reference proteome</keyword>
<dbReference type="SUPFAM" id="SSF51735">
    <property type="entry name" value="NAD(P)-binding Rossmann-fold domains"/>
    <property type="match status" value="1"/>
</dbReference>
<reference evidence="4 5" key="1">
    <citation type="submission" date="2018-08" db="EMBL/GenBank/DDBJ databases">
        <title>Henriciella mobilis sp. nov., isolated from seawater.</title>
        <authorList>
            <person name="Cheng H."/>
            <person name="Wu Y.-H."/>
            <person name="Xu X.-W."/>
            <person name="Guo L.-L."/>
        </authorList>
    </citation>
    <scope>NUCLEOTIDE SEQUENCE [LARGE SCALE GENOMIC DNA]</scope>
    <source>
        <strain evidence="4 5">JN25</strain>
    </source>
</reference>